<dbReference type="AlphaFoldDB" id="A0A9Q1DD06"/>
<evidence type="ECO:0000313" key="3">
    <source>
        <dbReference type="Proteomes" id="UP001152803"/>
    </source>
</evidence>
<sequence>MWTKKQTELNEPQLKLRVAETETWWSGVEWSACMLMRPGSLSPLSLQTEEESEGDVLRSPGLVHQSHPHRHQTIHQCQVQPEGAVHPKPAGAVRVHPDGAHEHSRPHPRV</sequence>
<comment type="caution">
    <text evidence="2">The sequence shown here is derived from an EMBL/GenBank/DDBJ whole genome shotgun (WGS) entry which is preliminary data.</text>
</comment>
<keyword evidence="3" id="KW-1185">Reference proteome</keyword>
<evidence type="ECO:0000256" key="1">
    <source>
        <dbReference type="SAM" id="MobiDB-lite"/>
    </source>
</evidence>
<gene>
    <name evidence="2" type="ORF">COCON_G00126660</name>
</gene>
<feature type="compositionally biased region" description="Basic and acidic residues" evidence="1">
    <location>
        <begin position="95"/>
        <end position="110"/>
    </location>
</feature>
<proteinExistence type="predicted"/>
<evidence type="ECO:0000313" key="2">
    <source>
        <dbReference type="EMBL" id="KAJ8267494.1"/>
    </source>
</evidence>
<accession>A0A9Q1DD06</accession>
<reference evidence="2" key="1">
    <citation type="journal article" date="2023" name="Science">
        <title>Genome structures resolve the early diversification of teleost fishes.</title>
        <authorList>
            <person name="Parey E."/>
            <person name="Louis A."/>
            <person name="Montfort J."/>
            <person name="Bouchez O."/>
            <person name="Roques C."/>
            <person name="Iampietro C."/>
            <person name="Lluch J."/>
            <person name="Castinel A."/>
            <person name="Donnadieu C."/>
            <person name="Desvignes T."/>
            <person name="Floi Bucao C."/>
            <person name="Jouanno E."/>
            <person name="Wen M."/>
            <person name="Mejri S."/>
            <person name="Dirks R."/>
            <person name="Jansen H."/>
            <person name="Henkel C."/>
            <person name="Chen W.J."/>
            <person name="Zahm M."/>
            <person name="Cabau C."/>
            <person name="Klopp C."/>
            <person name="Thompson A.W."/>
            <person name="Robinson-Rechavi M."/>
            <person name="Braasch I."/>
            <person name="Lecointre G."/>
            <person name="Bobe J."/>
            <person name="Postlethwait J.H."/>
            <person name="Berthelot C."/>
            <person name="Roest Crollius H."/>
            <person name="Guiguen Y."/>
        </authorList>
    </citation>
    <scope>NUCLEOTIDE SEQUENCE</scope>
    <source>
        <strain evidence="2">Concon-B</strain>
    </source>
</reference>
<dbReference type="EMBL" id="JAFJMO010000009">
    <property type="protein sequence ID" value="KAJ8267494.1"/>
    <property type="molecule type" value="Genomic_DNA"/>
</dbReference>
<dbReference type="Proteomes" id="UP001152803">
    <property type="component" value="Unassembled WGS sequence"/>
</dbReference>
<protein>
    <submittedName>
        <fullName evidence="2">Uncharacterized protein</fullName>
    </submittedName>
</protein>
<name>A0A9Q1DD06_CONCO</name>
<feature type="region of interest" description="Disordered" evidence="1">
    <location>
        <begin position="45"/>
        <end position="110"/>
    </location>
</feature>
<organism evidence="2 3">
    <name type="scientific">Conger conger</name>
    <name type="common">Conger eel</name>
    <name type="synonym">Muraena conger</name>
    <dbReference type="NCBI Taxonomy" id="82655"/>
    <lineage>
        <taxon>Eukaryota</taxon>
        <taxon>Metazoa</taxon>
        <taxon>Chordata</taxon>
        <taxon>Craniata</taxon>
        <taxon>Vertebrata</taxon>
        <taxon>Euteleostomi</taxon>
        <taxon>Actinopterygii</taxon>
        <taxon>Neopterygii</taxon>
        <taxon>Teleostei</taxon>
        <taxon>Anguilliformes</taxon>
        <taxon>Congridae</taxon>
        <taxon>Conger</taxon>
    </lineage>
</organism>